<dbReference type="EMBL" id="PP579741">
    <property type="protein sequence ID" value="XAG95825.1"/>
    <property type="molecule type" value="Genomic_DNA"/>
</dbReference>
<evidence type="ECO:0000313" key="1">
    <source>
        <dbReference type="EMBL" id="XAG95825.1"/>
    </source>
</evidence>
<proteinExistence type="predicted"/>
<name>A0AAX4Q3Y8_9CAUD</name>
<protein>
    <submittedName>
        <fullName evidence="1">Uncharacterized protein</fullName>
    </submittedName>
</protein>
<keyword evidence="2" id="KW-1185">Reference proteome</keyword>
<organism evidence="1 2">
    <name type="scientific">Enterobacter phage KKP_3711</name>
    <dbReference type="NCBI Taxonomy" id="3109398"/>
    <lineage>
        <taxon>Viruses</taxon>
        <taxon>Duplodnaviria</taxon>
        <taxon>Heunggongvirae</taxon>
        <taxon>Uroviricota</taxon>
        <taxon>Caudoviricetes</taxon>
        <taxon>Demerecviridae</taxon>
        <taxon>Markadamsvirinae</taxon>
    </lineage>
</organism>
<reference evidence="1 2" key="1">
    <citation type="submission" date="2024-04" db="EMBL/GenBank/DDBJ databases">
        <authorList>
            <person name="Wojcicki M."/>
            <person name="Srednicka P."/>
            <person name="Shymialevich D."/>
            <person name="Sokolowska B."/>
        </authorList>
    </citation>
    <scope>NUCLEOTIDE SEQUENCE [LARGE SCALE GENOMIC DNA]</scope>
</reference>
<accession>A0AAX4Q3Y8</accession>
<dbReference type="Proteomes" id="UP001437386">
    <property type="component" value="Segment"/>
</dbReference>
<evidence type="ECO:0000313" key="2">
    <source>
        <dbReference type="Proteomes" id="UP001437386"/>
    </source>
</evidence>
<sequence>MRMKARWIDVSKLVVVRRKDGTYYTKVKA</sequence>
<gene>
    <name evidence="1" type="ORF">U7154_000058</name>
</gene>